<feature type="non-terminal residue" evidence="1">
    <location>
        <position position="208"/>
    </location>
</feature>
<keyword evidence="2" id="KW-1185">Reference proteome</keyword>
<feature type="non-terminal residue" evidence="1">
    <location>
        <position position="1"/>
    </location>
</feature>
<protein>
    <submittedName>
        <fullName evidence="1">Uncharacterized protein</fullName>
    </submittedName>
</protein>
<accession>A0AAD4GZY9</accession>
<proteinExistence type="predicted"/>
<dbReference type="Gene3D" id="2.40.70.10">
    <property type="entry name" value="Acid Proteases"/>
    <property type="match status" value="1"/>
</dbReference>
<comment type="caution">
    <text evidence="1">The sequence shown here is derived from an EMBL/GenBank/DDBJ whole genome shotgun (WGS) entry which is preliminary data.</text>
</comment>
<dbReference type="EMBL" id="JAAAIL010004510">
    <property type="protein sequence ID" value="KAG0247656.1"/>
    <property type="molecule type" value="Genomic_DNA"/>
</dbReference>
<gene>
    <name evidence="1" type="ORF">BGZ95_008520</name>
</gene>
<organism evidence="1 2">
    <name type="scientific">Linnemannia exigua</name>
    <dbReference type="NCBI Taxonomy" id="604196"/>
    <lineage>
        <taxon>Eukaryota</taxon>
        <taxon>Fungi</taxon>
        <taxon>Fungi incertae sedis</taxon>
        <taxon>Mucoromycota</taxon>
        <taxon>Mortierellomycotina</taxon>
        <taxon>Mortierellomycetes</taxon>
        <taxon>Mortierellales</taxon>
        <taxon>Mortierellaceae</taxon>
        <taxon>Linnemannia</taxon>
    </lineage>
</organism>
<dbReference type="AlphaFoldDB" id="A0AAD4GZY9"/>
<dbReference type="CDD" id="cd00303">
    <property type="entry name" value="retropepsin_like"/>
    <property type="match status" value="1"/>
</dbReference>
<dbReference type="InterPro" id="IPR021109">
    <property type="entry name" value="Peptidase_aspartic_dom_sf"/>
</dbReference>
<sequence length="208" mass="22924">NKSSSPSSGSRYHPRQDPAAHMTVVEAHEFDPRAFPLVVIPLTAAGTSFEALVDNGANVNVISEEALEKIRLLDPSAVESEERVNKPMSMHLALGESVDNTALGQVVVRVNIGAMIHSLRATVVRKLARDIFLGIPWMAKFKPQMDWEEYTLSWNHNNQDYHVKAMSKPSPQLLAQLQEPSLSNVQIDAKKFVKSIEASDTTDAGIIL</sequence>
<reference evidence="1" key="1">
    <citation type="journal article" date="2020" name="Fungal Divers.">
        <title>Resolving the Mortierellaceae phylogeny through synthesis of multi-gene phylogenetics and phylogenomics.</title>
        <authorList>
            <person name="Vandepol N."/>
            <person name="Liber J."/>
            <person name="Desiro A."/>
            <person name="Na H."/>
            <person name="Kennedy M."/>
            <person name="Barry K."/>
            <person name="Grigoriev I.V."/>
            <person name="Miller A.N."/>
            <person name="O'Donnell K."/>
            <person name="Stajich J.E."/>
            <person name="Bonito G."/>
        </authorList>
    </citation>
    <scope>NUCLEOTIDE SEQUENCE</scope>
    <source>
        <strain evidence="1">NRRL 28262</strain>
    </source>
</reference>
<name>A0AAD4GZY9_9FUNG</name>
<evidence type="ECO:0000313" key="2">
    <source>
        <dbReference type="Proteomes" id="UP001194580"/>
    </source>
</evidence>
<dbReference type="SUPFAM" id="SSF50630">
    <property type="entry name" value="Acid proteases"/>
    <property type="match status" value="1"/>
</dbReference>
<dbReference type="Proteomes" id="UP001194580">
    <property type="component" value="Unassembled WGS sequence"/>
</dbReference>
<evidence type="ECO:0000313" key="1">
    <source>
        <dbReference type="EMBL" id="KAG0247656.1"/>
    </source>
</evidence>